<protein>
    <recommendedName>
        <fullName evidence="9">Xylose isomerase-like TIM barrel domain-containing protein</fullName>
    </recommendedName>
</protein>
<dbReference type="GO" id="GO:0008081">
    <property type="term" value="F:phosphoric diester hydrolase activity"/>
    <property type="evidence" value="ECO:0007669"/>
    <property type="project" value="TreeGrafter"/>
</dbReference>
<feature type="compositionally biased region" description="Basic and acidic residues" evidence="8">
    <location>
        <begin position="97"/>
        <end position="118"/>
    </location>
</feature>
<evidence type="ECO:0000256" key="5">
    <source>
        <dbReference type="ARBA" id="ARBA00022801"/>
    </source>
</evidence>
<dbReference type="SUPFAM" id="SSF51658">
    <property type="entry name" value="Xylose isomerase-like"/>
    <property type="match status" value="1"/>
</dbReference>
<dbReference type="Gene3D" id="3.20.20.150">
    <property type="entry name" value="Divalent-metal-dependent TIM barrel enzymes"/>
    <property type="match status" value="2"/>
</dbReference>
<dbReference type="GO" id="GO:0005634">
    <property type="term" value="C:nucleus"/>
    <property type="evidence" value="ECO:0007669"/>
    <property type="project" value="TreeGrafter"/>
</dbReference>
<keyword evidence="6" id="KW-0862">Zinc</keyword>
<evidence type="ECO:0000256" key="7">
    <source>
        <dbReference type="ARBA" id="ARBA00023204"/>
    </source>
</evidence>
<feature type="region of interest" description="Disordered" evidence="8">
    <location>
        <begin position="69"/>
        <end position="198"/>
    </location>
</feature>
<dbReference type="GO" id="GO:0005739">
    <property type="term" value="C:mitochondrion"/>
    <property type="evidence" value="ECO:0007669"/>
    <property type="project" value="TreeGrafter"/>
</dbReference>
<evidence type="ECO:0000313" key="11">
    <source>
        <dbReference type="Proteomes" id="UP000323386"/>
    </source>
</evidence>
<evidence type="ECO:0000256" key="2">
    <source>
        <dbReference type="ARBA" id="ARBA00005340"/>
    </source>
</evidence>
<dbReference type="PROSITE" id="PS00730">
    <property type="entry name" value="AP_NUCLEASE_F2_2"/>
    <property type="match status" value="1"/>
</dbReference>
<accession>A0A5C3ESA5</accession>
<keyword evidence="4" id="KW-0227">DNA damage</keyword>
<dbReference type="SMART" id="SM00518">
    <property type="entry name" value="AP2Ec"/>
    <property type="match status" value="1"/>
</dbReference>
<gene>
    <name evidence="10" type="ORF">PSFLO_00433</name>
</gene>
<dbReference type="GO" id="GO:0008270">
    <property type="term" value="F:zinc ion binding"/>
    <property type="evidence" value="ECO:0007669"/>
    <property type="project" value="InterPro"/>
</dbReference>
<dbReference type="InterPro" id="IPR036237">
    <property type="entry name" value="Xyl_isomerase-like_sf"/>
</dbReference>
<reference evidence="10 11" key="1">
    <citation type="submission" date="2018-03" db="EMBL/GenBank/DDBJ databases">
        <authorList>
            <person name="Guldener U."/>
        </authorList>
    </citation>
    <scope>NUCLEOTIDE SEQUENCE [LARGE SCALE GENOMIC DNA]</scope>
    <source>
        <strain evidence="10 11">DAOM196992</strain>
    </source>
</reference>
<keyword evidence="5" id="KW-0378">Hydrolase</keyword>
<evidence type="ECO:0000256" key="4">
    <source>
        <dbReference type="ARBA" id="ARBA00022763"/>
    </source>
</evidence>
<evidence type="ECO:0000313" key="10">
    <source>
        <dbReference type="EMBL" id="SPO34962.1"/>
    </source>
</evidence>
<dbReference type="PROSITE" id="PS51432">
    <property type="entry name" value="AP_NUCLEASE_F2_4"/>
    <property type="match status" value="1"/>
</dbReference>
<evidence type="ECO:0000256" key="1">
    <source>
        <dbReference type="ARBA" id="ARBA00001947"/>
    </source>
</evidence>
<feature type="domain" description="Xylose isomerase-like TIM barrel" evidence="9">
    <location>
        <begin position="307"/>
        <end position="449"/>
    </location>
</feature>
<keyword evidence="11" id="KW-1185">Reference proteome</keyword>
<dbReference type="NCBIfam" id="TIGR00587">
    <property type="entry name" value="nfo"/>
    <property type="match status" value="1"/>
</dbReference>
<name>A0A5C3ESA5_9BASI</name>
<evidence type="ECO:0000256" key="6">
    <source>
        <dbReference type="ARBA" id="ARBA00022833"/>
    </source>
</evidence>
<dbReference type="InterPro" id="IPR018246">
    <property type="entry name" value="AP_endonuc_F2_Zn_BS"/>
</dbReference>
<dbReference type="PANTHER" id="PTHR21445">
    <property type="entry name" value="ENDONUCLEASE IV ENDODEOXYRIBONUCLEASE IV"/>
    <property type="match status" value="1"/>
</dbReference>
<dbReference type="InterPro" id="IPR001719">
    <property type="entry name" value="AP_endonuc_2"/>
</dbReference>
<dbReference type="GO" id="GO:0006284">
    <property type="term" value="P:base-excision repair"/>
    <property type="evidence" value="ECO:0007669"/>
    <property type="project" value="TreeGrafter"/>
</dbReference>
<dbReference type="GO" id="GO:0003906">
    <property type="term" value="F:DNA-(apurinic or apyrimidinic site) endonuclease activity"/>
    <property type="evidence" value="ECO:0007669"/>
    <property type="project" value="TreeGrafter"/>
</dbReference>
<evidence type="ECO:0000256" key="8">
    <source>
        <dbReference type="SAM" id="MobiDB-lite"/>
    </source>
</evidence>
<comment type="cofactor">
    <cofactor evidence="1">
        <name>Zn(2+)</name>
        <dbReference type="ChEBI" id="CHEBI:29105"/>
    </cofactor>
</comment>
<dbReference type="Pfam" id="PF01261">
    <property type="entry name" value="AP_endonuc_2"/>
    <property type="match status" value="1"/>
</dbReference>
<dbReference type="InterPro" id="IPR013022">
    <property type="entry name" value="Xyl_isomerase-like_TIM-brl"/>
</dbReference>
<dbReference type="PROSITE" id="PS00731">
    <property type="entry name" value="AP_NUCLEASE_F2_3"/>
    <property type="match status" value="1"/>
</dbReference>
<dbReference type="AlphaFoldDB" id="A0A5C3ESA5"/>
<dbReference type="HAMAP" id="MF_00152">
    <property type="entry name" value="Nfo"/>
    <property type="match status" value="1"/>
</dbReference>
<keyword evidence="7" id="KW-0234">DNA repair</keyword>
<dbReference type="OrthoDB" id="7663182at2759"/>
<keyword evidence="3" id="KW-0479">Metal-binding</keyword>
<dbReference type="GO" id="GO:0003677">
    <property type="term" value="F:DNA binding"/>
    <property type="evidence" value="ECO:0007669"/>
    <property type="project" value="InterPro"/>
</dbReference>
<feature type="compositionally biased region" description="Low complexity" evidence="8">
    <location>
        <begin position="69"/>
        <end position="79"/>
    </location>
</feature>
<dbReference type="EMBL" id="OOIP01000001">
    <property type="protein sequence ID" value="SPO34962.1"/>
    <property type="molecule type" value="Genomic_DNA"/>
</dbReference>
<sequence>MRPSGPFAVASAAAAAAAAALRFSASSHVLRTARMSAEPRATRSGRVSRPVVRLQSQFTAATVAVAAAAASVSSSASASPSHHRSAKSNSAQAAVGDDAHVKREDEEQSRVEPLDSVKRSPRKRRKVAGNAEPSARRVKQEDAASIKGDADDGTVARAVKKEDSLDAPDDPDVKPKQRRSRKRAAADASPEIFPPRILGSTHHVGAHISSAGGVENAPLNALRIGGNAFSLFVRPKMQWASKPLTDTNTSQFHVRTKEHGYGAPHVVPHGCYLINLANPDEAKRAKSFEAFMDDLQRYAINKAHGLTKSVTILIENMAGAGNLIGGTFEELRDIIGNVTDKSRVGICLDTCHAFAAGYDMTSREAYDATMSQLASTVGFEFVKAVHLNDSKTPLGSHKDRHENIGAGHLGLFAFYALMNDERFAGIPLILETPGGDDSAMHEVWKREVAALTG</sequence>
<dbReference type="PANTHER" id="PTHR21445:SF0">
    <property type="entry name" value="APURINIC-APYRIMIDINIC ENDONUCLEASE"/>
    <property type="match status" value="1"/>
</dbReference>
<dbReference type="PROSITE" id="PS00729">
    <property type="entry name" value="AP_NUCLEASE_F2_1"/>
    <property type="match status" value="1"/>
</dbReference>
<evidence type="ECO:0000256" key="3">
    <source>
        <dbReference type="ARBA" id="ARBA00022723"/>
    </source>
</evidence>
<evidence type="ECO:0000259" key="9">
    <source>
        <dbReference type="Pfam" id="PF01261"/>
    </source>
</evidence>
<dbReference type="CDD" id="cd00019">
    <property type="entry name" value="AP2Ec"/>
    <property type="match status" value="1"/>
</dbReference>
<proteinExistence type="inferred from homology"/>
<organism evidence="10 11">
    <name type="scientific">Pseudozyma flocculosa</name>
    <dbReference type="NCBI Taxonomy" id="84751"/>
    <lineage>
        <taxon>Eukaryota</taxon>
        <taxon>Fungi</taxon>
        <taxon>Dikarya</taxon>
        <taxon>Basidiomycota</taxon>
        <taxon>Ustilaginomycotina</taxon>
        <taxon>Ustilaginomycetes</taxon>
        <taxon>Ustilaginales</taxon>
        <taxon>Ustilaginaceae</taxon>
        <taxon>Pseudozyma</taxon>
    </lineage>
</organism>
<feature type="compositionally biased region" description="Basic and acidic residues" evidence="8">
    <location>
        <begin position="134"/>
        <end position="150"/>
    </location>
</feature>
<dbReference type="Proteomes" id="UP000323386">
    <property type="component" value="Unassembled WGS sequence"/>
</dbReference>
<comment type="similarity">
    <text evidence="2">Belongs to the AP endonuclease 2 family.</text>
</comment>